<dbReference type="AlphaFoldDB" id="A0A5N5MC66"/>
<dbReference type="GO" id="GO:0006274">
    <property type="term" value="P:DNA replication termination"/>
    <property type="evidence" value="ECO:0007669"/>
    <property type="project" value="TreeGrafter"/>
</dbReference>
<dbReference type="PANTHER" id="PTHR12775">
    <property type="entry name" value="PROTEIN C20ORF43 HOMOLOG"/>
    <property type="match status" value="1"/>
</dbReference>
<accession>A0A5N5MC66</accession>
<evidence type="ECO:0000259" key="1">
    <source>
        <dbReference type="PROSITE" id="PS50053"/>
    </source>
</evidence>
<dbReference type="GO" id="GO:0005634">
    <property type="term" value="C:nucleus"/>
    <property type="evidence" value="ECO:0007669"/>
    <property type="project" value="TreeGrafter"/>
</dbReference>
<dbReference type="Proteomes" id="UP000326939">
    <property type="component" value="Chromosome 6"/>
</dbReference>
<keyword evidence="3" id="KW-1185">Reference proteome</keyword>
<organism evidence="2 3">
    <name type="scientific">Salix brachista</name>
    <dbReference type="NCBI Taxonomy" id="2182728"/>
    <lineage>
        <taxon>Eukaryota</taxon>
        <taxon>Viridiplantae</taxon>
        <taxon>Streptophyta</taxon>
        <taxon>Embryophyta</taxon>
        <taxon>Tracheophyta</taxon>
        <taxon>Spermatophyta</taxon>
        <taxon>Magnoliopsida</taxon>
        <taxon>eudicotyledons</taxon>
        <taxon>Gunneridae</taxon>
        <taxon>Pentapetalae</taxon>
        <taxon>rosids</taxon>
        <taxon>fabids</taxon>
        <taxon>Malpighiales</taxon>
        <taxon>Salicaceae</taxon>
        <taxon>Saliceae</taxon>
        <taxon>Salix</taxon>
    </lineage>
</organism>
<sequence length="960" mass="107002">MHTESHQVFIQSQNLQFKTQTLTLDPSQTLTLHNLKLSLLPDNQNPSSFYFTLNGKPLKDSSFLPNPQIAPLSTLILQTRLSGGGGDGGATGAESRDCYLNMYAEKKPDKIDPHEQRLSKWLNCSLSNEPLKPPCVIDRLGNMFNKETLVEALIGKKLPKEFGYIKGLKDMINIQLEVVPSEGLGNARFQCPVSGLEFNGKYKFFSLKNCGHVVSAKALKEVKSSACLVCYKEFEECDKIVINGDEEEVVVLRERMEEDRLKVKDKKRKVKHGIVDVKGGDKVAGKMKGNGKVENVKGVSNGGSKRFKAGDMVPANATKDVYASLFTSSQKNKFKETYSCRSLPLVRGRNQQLIVIRERQQMGFAYMKVEYVLKSAIYLMKIQNLLLCVMALLEFFMIGSFAVPDEDVYSTLSDPSITFTYSRLSEVEKQCRSLLSSASELKTDEDTKFRLMGGLSFRNGDWRQKTGGMPLMPFLDSGFPTSATSLPAALNMASFEVKDVSPVQHFQNTASVGGYLVIGISRESSFVHGFNPAPNFIRPGTSALTFSFEGVYAETEQNGGERSLCLLGKSTLTYGTGIYVPSDVSNGFGLETDQISLVLRYPMSSSLRNREIHGEMKSLDEKASPRFFDTVYITSQLGHQSMYQFSSTVQASTTCEPYLFYQDEVMEDGVQKFTWSEFCTILHQVSWEALSVFPDYKLGGSYLEDRKLASVLFGKDNEDVDLSYKHIKLILQHVQCSQATTNDSHGAEVSAVLRVIPAETDPSLARTLTGLSGLVFNAEGRWDPSVEISENIKFWNQPQISTPSTGKLCMLGCRPGDDSEIKRCTLRISLYFPRALSIKQRSLVFGSISNIRDEASSNYHLLFDLAMQPSYLKYQLYSYNLSYKYSKLSLATSFKKRAQRFTTLSHSLLRFPALKGAESRAQFDSLSDDLLIDGFIAPDGLGTSISIRMELMPPSPADSF</sequence>
<evidence type="ECO:0000313" key="3">
    <source>
        <dbReference type="Proteomes" id="UP000326939"/>
    </source>
</evidence>
<dbReference type="InterPro" id="IPR000626">
    <property type="entry name" value="Ubiquitin-like_dom"/>
</dbReference>
<comment type="caution">
    <text evidence="2">The sequence shown here is derived from an EMBL/GenBank/DDBJ whole genome shotgun (WGS) entry which is preliminary data.</text>
</comment>
<dbReference type="EMBL" id="VDCV01000006">
    <property type="protein sequence ID" value="KAB5552794.1"/>
    <property type="molecule type" value="Genomic_DNA"/>
</dbReference>
<dbReference type="Pfam" id="PF04641">
    <property type="entry name" value="Rtf2"/>
    <property type="match status" value="1"/>
</dbReference>
<feature type="domain" description="Ubiquitin-like" evidence="1">
    <location>
        <begin position="6"/>
        <end position="84"/>
    </location>
</feature>
<dbReference type="PANTHER" id="PTHR12775:SF2">
    <property type="entry name" value="REPLICATION TERMINATION FACTOR 2"/>
    <property type="match status" value="1"/>
</dbReference>
<evidence type="ECO:0000313" key="2">
    <source>
        <dbReference type="EMBL" id="KAB5552794.1"/>
    </source>
</evidence>
<dbReference type="PROSITE" id="PS50053">
    <property type="entry name" value="UBIQUITIN_2"/>
    <property type="match status" value="1"/>
</dbReference>
<proteinExistence type="predicted"/>
<dbReference type="InterPro" id="IPR027799">
    <property type="entry name" value="Rtf2_RING-finger"/>
</dbReference>
<dbReference type="Pfam" id="PF25333">
    <property type="entry name" value="DUF2921_N"/>
    <property type="match status" value="2"/>
</dbReference>
<protein>
    <recommendedName>
        <fullName evidence="1">Ubiquitin-like domain-containing protein</fullName>
    </recommendedName>
</protein>
<dbReference type="CDD" id="cd16653">
    <property type="entry name" value="RING-like_Rtf2"/>
    <property type="match status" value="1"/>
</dbReference>
<dbReference type="InterPro" id="IPR057425">
    <property type="entry name" value="DUF2921_N"/>
</dbReference>
<name>A0A5N5MC66_9ROSI</name>
<reference evidence="3" key="1">
    <citation type="journal article" date="2019" name="Gigascience">
        <title>De novo genome assembly of the endangered Acer yangbiense, a plant species with extremely small populations endemic to Yunnan Province, China.</title>
        <authorList>
            <person name="Yang J."/>
            <person name="Wariss H.M."/>
            <person name="Tao L."/>
            <person name="Zhang R."/>
            <person name="Yun Q."/>
            <person name="Hollingsworth P."/>
            <person name="Dao Z."/>
            <person name="Luo G."/>
            <person name="Guo H."/>
            <person name="Ma Y."/>
            <person name="Sun W."/>
        </authorList>
    </citation>
    <scope>NUCLEOTIDE SEQUENCE [LARGE SCALE GENOMIC DNA]</scope>
    <source>
        <strain evidence="3">cv. br00</strain>
    </source>
</reference>
<dbReference type="InterPro" id="IPR006735">
    <property type="entry name" value="Rtf2"/>
</dbReference>
<gene>
    <name evidence="2" type="ORF">DKX38_010105</name>
</gene>